<feature type="compositionally biased region" description="Basic and acidic residues" evidence="6">
    <location>
        <begin position="163"/>
        <end position="179"/>
    </location>
</feature>
<evidence type="ECO:0000256" key="4">
    <source>
        <dbReference type="ARBA" id="ARBA00023163"/>
    </source>
</evidence>
<evidence type="ECO:0000256" key="1">
    <source>
        <dbReference type="ARBA" id="ARBA00004123"/>
    </source>
</evidence>
<keyword evidence="5" id="KW-0539">Nucleus</keyword>
<dbReference type="GO" id="GO:0003677">
    <property type="term" value="F:DNA binding"/>
    <property type="evidence" value="ECO:0007669"/>
    <property type="project" value="UniProtKB-KW"/>
</dbReference>
<dbReference type="CDD" id="cd10017">
    <property type="entry name" value="B3_DNA"/>
    <property type="match status" value="1"/>
</dbReference>
<dbReference type="SUPFAM" id="SSF101936">
    <property type="entry name" value="DNA-binding pseudobarrel domain"/>
    <property type="match status" value="1"/>
</dbReference>
<keyword evidence="9" id="KW-1185">Reference proteome</keyword>
<proteinExistence type="predicted"/>
<keyword evidence="4" id="KW-0804">Transcription</keyword>
<dbReference type="EMBL" id="OZ034820">
    <property type="protein sequence ID" value="CAL1404551.1"/>
    <property type="molecule type" value="Genomic_DNA"/>
</dbReference>
<evidence type="ECO:0000256" key="3">
    <source>
        <dbReference type="ARBA" id="ARBA00023125"/>
    </source>
</evidence>
<evidence type="ECO:0000313" key="8">
    <source>
        <dbReference type="EMBL" id="CAL1404551.1"/>
    </source>
</evidence>
<dbReference type="InterPro" id="IPR003340">
    <property type="entry name" value="B3_DNA-bd"/>
</dbReference>
<dbReference type="Pfam" id="PF02362">
    <property type="entry name" value="B3"/>
    <property type="match status" value="1"/>
</dbReference>
<sequence length="199" mass="21988">MASSGHRLGRKDDPNLAERIDASFLKIILQTTVRDRKLLIPRKFVTDSVGGLLKWKSATLKVNDGVEWEVGLAREGKQDVCFGNHGWARFAQYYSLEYGHSLVFKYLGRSTFFVIIFDRSTMEMDYPVREDVGIKEDGGGGGGEVDAAAATTTNQLKRNKGKGKGESSKMVRQEEEQGSKGEAPSGNPSSSSSRKRRAH</sequence>
<gene>
    <name evidence="8" type="ORF">LTRI10_LOCUS44397</name>
</gene>
<dbReference type="Proteomes" id="UP001497516">
    <property type="component" value="Chromosome 7"/>
</dbReference>
<dbReference type="PROSITE" id="PS50863">
    <property type="entry name" value="B3"/>
    <property type="match status" value="1"/>
</dbReference>
<dbReference type="Gene3D" id="2.40.330.10">
    <property type="entry name" value="DNA-binding pseudobarrel domain"/>
    <property type="match status" value="1"/>
</dbReference>
<dbReference type="PANTHER" id="PTHR31920">
    <property type="entry name" value="B3 DOMAIN-CONTAINING"/>
    <property type="match status" value="1"/>
</dbReference>
<dbReference type="AlphaFoldDB" id="A0AAV2G1Y2"/>
<dbReference type="SMART" id="SM01019">
    <property type="entry name" value="B3"/>
    <property type="match status" value="1"/>
</dbReference>
<feature type="region of interest" description="Disordered" evidence="6">
    <location>
        <begin position="135"/>
        <end position="199"/>
    </location>
</feature>
<organism evidence="8 9">
    <name type="scientific">Linum trigynum</name>
    <dbReference type="NCBI Taxonomy" id="586398"/>
    <lineage>
        <taxon>Eukaryota</taxon>
        <taxon>Viridiplantae</taxon>
        <taxon>Streptophyta</taxon>
        <taxon>Embryophyta</taxon>
        <taxon>Tracheophyta</taxon>
        <taxon>Spermatophyta</taxon>
        <taxon>Magnoliopsida</taxon>
        <taxon>eudicotyledons</taxon>
        <taxon>Gunneridae</taxon>
        <taxon>Pentapetalae</taxon>
        <taxon>rosids</taxon>
        <taxon>fabids</taxon>
        <taxon>Malpighiales</taxon>
        <taxon>Linaceae</taxon>
        <taxon>Linum</taxon>
    </lineage>
</organism>
<dbReference type="PANTHER" id="PTHR31920:SF37">
    <property type="entry name" value="B3 DOMAIN-CONTAINING TRANSCRIPTION FACTOR VRN1"/>
    <property type="match status" value="1"/>
</dbReference>
<protein>
    <recommendedName>
        <fullName evidence="7">TF-B3 domain-containing protein</fullName>
    </recommendedName>
</protein>
<reference evidence="8 9" key="1">
    <citation type="submission" date="2024-04" db="EMBL/GenBank/DDBJ databases">
        <authorList>
            <person name="Fracassetti M."/>
        </authorList>
    </citation>
    <scope>NUCLEOTIDE SEQUENCE [LARGE SCALE GENOMIC DNA]</scope>
</reference>
<evidence type="ECO:0000256" key="5">
    <source>
        <dbReference type="ARBA" id="ARBA00023242"/>
    </source>
</evidence>
<evidence type="ECO:0000256" key="2">
    <source>
        <dbReference type="ARBA" id="ARBA00023015"/>
    </source>
</evidence>
<evidence type="ECO:0000256" key="6">
    <source>
        <dbReference type="SAM" id="MobiDB-lite"/>
    </source>
</evidence>
<accession>A0AAV2G1Y2</accession>
<dbReference type="InterPro" id="IPR050655">
    <property type="entry name" value="Plant_B3_domain"/>
</dbReference>
<keyword evidence="2" id="KW-0805">Transcription regulation</keyword>
<dbReference type="InterPro" id="IPR015300">
    <property type="entry name" value="DNA-bd_pseudobarrel_sf"/>
</dbReference>
<evidence type="ECO:0000259" key="7">
    <source>
        <dbReference type="PROSITE" id="PS50863"/>
    </source>
</evidence>
<dbReference type="GO" id="GO:0005634">
    <property type="term" value="C:nucleus"/>
    <property type="evidence" value="ECO:0007669"/>
    <property type="project" value="UniProtKB-SubCell"/>
</dbReference>
<feature type="domain" description="TF-B3" evidence="7">
    <location>
        <begin position="23"/>
        <end position="120"/>
    </location>
</feature>
<name>A0AAV2G1Y2_9ROSI</name>
<comment type="subcellular location">
    <subcellularLocation>
        <location evidence="1">Nucleus</location>
    </subcellularLocation>
</comment>
<keyword evidence="3" id="KW-0238">DNA-binding</keyword>
<evidence type="ECO:0000313" key="9">
    <source>
        <dbReference type="Proteomes" id="UP001497516"/>
    </source>
</evidence>